<dbReference type="Proteomes" id="UP000597038">
    <property type="component" value="Unassembled WGS sequence"/>
</dbReference>
<dbReference type="EMBL" id="JAEDAQ010000067">
    <property type="protein sequence ID" value="MBH9582172.1"/>
    <property type="molecule type" value="Genomic_DNA"/>
</dbReference>
<name>A0ABS0QSQ1_9STAP</name>
<comment type="caution">
    <text evidence="2">The sequence shown here is derived from an EMBL/GenBank/DDBJ whole genome shotgun (WGS) entry which is preliminary data.</text>
</comment>
<accession>A0ABS0QSQ1</accession>
<keyword evidence="3" id="KW-1185">Reference proteome</keyword>
<dbReference type="Gene3D" id="1.10.630.10">
    <property type="entry name" value="Cytochrome P450"/>
    <property type="match status" value="1"/>
</dbReference>
<keyword evidence="1" id="KW-0812">Transmembrane</keyword>
<organism evidence="2 3">
    <name type="scientific">Staphylococcus felis</name>
    <dbReference type="NCBI Taxonomy" id="46127"/>
    <lineage>
        <taxon>Bacteria</taxon>
        <taxon>Bacillati</taxon>
        <taxon>Bacillota</taxon>
        <taxon>Bacilli</taxon>
        <taxon>Bacillales</taxon>
        <taxon>Staphylococcaceae</taxon>
        <taxon>Staphylococcus</taxon>
    </lineage>
</organism>
<sequence>NRDHIAYTNPDIFYIHRKSQSNKPFTSNSQNLSFCSGVHTCVGASFSLILLEMVAKIILKRLKHIKLKTVRIEETGINTRAPKSMVISVK</sequence>
<protein>
    <submittedName>
        <fullName evidence="2">Cytochrome P450</fullName>
    </submittedName>
</protein>
<dbReference type="InterPro" id="IPR001128">
    <property type="entry name" value="Cyt_P450"/>
</dbReference>
<dbReference type="SUPFAM" id="SSF48264">
    <property type="entry name" value="Cytochrome P450"/>
    <property type="match status" value="1"/>
</dbReference>
<keyword evidence="1" id="KW-1133">Transmembrane helix</keyword>
<keyword evidence="1" id="KW-0472">Membrane</keyword>
<evidence type="ECO:0000313" key="2">
    <source>
        <dbReference type="EMBL" id="MBH9582172.1"/>
    </source>
</evidence>
<dbReference type="RefSeq" id="WP_198093062.1">
    <property type="nucleotide sequence ID" value="NZ_JAEDAQ010000067.1"/>
</dbReference>
<feature type="transmembrane region" description="Helical" evidence="1">
    <location>
        <begin position="37"/>
        <end position="59"/>
    </location>
</feature>
<evidence type="ECO:0000256" key="1">
    <source>
        <dbReference type="SAM" id="Phobius"/>
    </source>
</evidence>
<dbReference type="InterPro" id="IPR036396">
    <property type="entry name" value="Cyt_P450_sf"/>
</dbReference>
<proteinExistence type="predicted"/>
<reference evidence="2 3" key="1">
    <citation type="submission" date="2020-12" db="EMBL/GenBank/DDBJ databases">
        <title>Genomic analysis of Staphylococcus felis from a cat with skin infection.</title>
        <authorList>
            <person name="Aslantas O."/>
            <person name="Keskin O."/>
            <person name="Buyukaltay K."/>
            <person name="Gullu Yucetepe A."/>
        </authorList>
    </citation>
    <scope>NUCLEOTIDE SEQUENCE [LARGE SCALE GENOMIC DNA]</scope>
    <source>
        <strain evidence="2 3">HARRANVET</strain>
    </source>
</reference>
<feature type="non-terminal residue" evidence="2">
    <location>
        <position position="1"/>
    </location>
</feature>
<gene>
    <name evidence="2" type="ORF">I9026_12510</name>
</gene>
<evidence type="ECO:0000313" key="3">
    <source>
        <dbReference type="Proteomes" id="UP000597038"/>
    </source>
</evidence>
<dbReference type="Pfam" id="PF00067">
    <property type="entry name" value="p450"/>
    <property type="match status" value="1"/>
</dbReference>